<dbReference type="Gene3D" id="3.60.15.10">
    <property type="entry name" value="Ribonuclease Z/Hydroxyacylglutathione hydrolase-like"/>
    <property type="match status" value="1"/>
</dbReference>
<evidence type="ECO:0000256" key="6">
    <source>
        <dbReference type="SAM" id="MobiDB-lite"/>
    </source>
</evidence>
<feature type="region of interest" description="Disordered" evidence="6">
    <location>
        <begin position="371"/>
        <end position="406"/>
    </location>
</feature>
<dbReference type="Pfam" id="PF07522">
    <property type="entry name" value="DRMBL"/>
    <property type="match status" value="1"/>
</dbReference>
<dbReference type="GO" id="GO:0005634">
    <property type="term" value="C:nucleus"/>
    <property type="evidence" value="ECO:0007669"/>
    <property type="project" value="UniProtKB-SubCell"/>
</dbReference>
<dbReference type="GO" id="GO:0036297">
    <property type="term" value="P:interstrand cross-link repair"/>
    <property type="evidence" value="ECO:0007669"/>
    <property type="project" value="TreeGrafter"/>
</dbReference>
<keyword evidence="3" id="KW-0227">DNA damage</keyword>
<dbReference type="InterPro" id="IPR011084">
    <property type="entry name" value="DRMBL"/>
</dbReference>
<protein>
    <recommendedName>
        <fullName evidence="7">DNA repair metallo-beta-lactamase domain-containing protein</fullName>
    </recommendedName>
</protein>
<proteinExistence type="inferred from homology"/>
<dbReference type="FunFam" id="3.60.15.10:FF:000039">
    <property type="entry name" value="DNA repair metallo-beta-lactamase family protein"/>
    <property type="match status" value="1"/>
</dbReference>
<dbReference type="Proteomes" id="UP001420932">
    <property type="component" value="Unassembled WGS sequence"/>
</dbReference>
<gene>
    <name evidence="8" type="ORF">Syun_013955</name>
</gene>
<dbReference type="GO" id="GO:0006303">
    <property type="term" value="P:double-strand break repair via nonhomologous end joining"/>
    <property type="evidence" value="ECO:0007669"/>
    <property type="project" value="TreeGrafter"/>
</dbReference>
<dbReference type="SUPFAM" id="SSF56281">
    <property type="entry name" value="Metallo-hydrolase/oxidoreductase"/>
    <property type="match status" value="1"/>
</dbReference>
<accession>A0AAP0JKH9</accession>
<keyword evidence="4" id="KW-0234">DNA repair</keyword>
<evidence type="ECO:0000313" key="9">
    <source>
        <dbReference type="Proteomes" id="UP001420932"/>
    </source>
</evidence>
<dbReference type="FunFam" id="3.40.50.12650:FF:000005">
    <property type="entry name" value="DNA repair metallo-beta-lactamase family protein"/>
    <property type="match status" value="1"/>
</dbReference>
<evidence type="ECO:0000256" key="5">
    <source>
        <dbReference type="ARBA" id="ARBA00023242"/>
    </source>
</evidence>
<comment type="subcellular location">
    <subcellularLocation>
        <location evidence="1">Nucleus</location>
    </subcellularLocation>
</comment>
<name>A0AAP0JKH9_9MAGN</name>
<comment type="caution">
    <text evidence="8">The sequence shown here is derived from an EMBL/GenBank/DDBJ whole genome shotgun (WGS) entry which is preliminary data.</text>
</comment>
<evidence type="ECO:0000259" key="7">
    <source>
        <dbReference type="Pfam" id="PF07522"/>
    </source>
</evidence>
<feature type="compositionally biased region" description="Low complexity" evidence="6">
    <location>
        <begin position="371"/>
        <end position="380"/>
    </location>
</feature>
<comment type="similarity">
    <text evidence="2">Belongs to the DNA repair metallo-beta-lactamase (DRMBL) family.</text>
</comment>
<organism evidence="8 9">
    <name type="scientific">Stephania yunnanensis</name>
    <dbReference type="NCBI Taxonomy" id="152371"/>
    <lineage>
        <taxon>Eukaryota</taxon>
        <taxon>Viridiplantae</taxon>
        <taxon>Streptophyta</taxon>
        <taxon>Embryophyta</taxon>
        <taxon>Tracheophyta</taxon>
        <taxon>Spermatophyta</taxon>
        <taxon>Magnoliopsida</taxon>
        <taxon>Ranunculales</taxon>
        <taxon>Menispermaceae</taxon>
        <taxon>Menispermoideae</taxon>
        <taxon>Cissampelideae</taxon>
        <taxon>Stephania</taxon>
    </lineage>
</organism>
<feature type="domain" description="DNA repair metallo-beta-lactamase" evidence="7">
    <location>
        <begin position="225"/>
        <end position="333"/>
    </location>
</feature>
<reference evidence="8 9" key="1">
    <citation type="submission" date="2024-01" db="EMBL/GenBank/DDBJ databases">
        <title>Genome assemblies of Stephania.</title>
        <authorList>
            <person name="Yang L."/>
        </authorList>
    </citation>
    <scope>NUCLEOTIDE SEQUENCE [LARGE SCALE GENOMIC DNA]</scope>
    <source>
        <strain evidence="8">YNDBR</strain>
        <tissue evidence="8">Leaf</tissue>
    </source>
</reference>
<dbReference type="Gene3D" id="3.40.50.12650">
    <property type="match status" value="1"/>
</dbReference>
<evidence type="ECO:0000256" key="1">
    <source>
        <dbReference type="ARBA" id="ARBA00004123"/>
    </source>
</evidence>
<dbReference type="PANTHER" id="PTHR23240:SF31">
    <property type="entry name" value="DNA REPAIR METALLO-BETA-LACTAMASE FAMILY PROTEIN"/>
    <property type="match status" value="1"/>
</dbReference>
<evidence type="ECO:0000256" key="3">
    <source>
        <dbReference type="ARBA" id="ARBA00022763"/>
    </source>
</evidence>
<dbReference type="PANTHER" id="PTHR23240">
    <property type="entry name" value="DNA CROSS-LINK REPAIR PROTEIN PSO2/SNM1-RELATED"/>
    <property type="match status" value="1"/>
</dbReference>
<sequence length="547" mass="61398">MPIEMPKGLPMSVDTWGSSSNRKRHHFLTHAHKDHTFGISSPHLSSPIYCTKITQNLLLHQFPQIDRSLFVGIEVGESLAVDDPDGGFSVTAFDANHCPGAVMFLFEGTFGSILHTGDCRLSPECLQNLPEKYLGKKGREPKCSLDFVFLDCTFRKSSVKLPSKYSATRQVISCIWKHPNASKVYLACDLLGQEDILVEVAKTFGSKIYVDKNIECYNNLKLLAPDILSEDPSSRFHLFDGFPRLYERASEKLAEAKANLQPQPLFVRPSAQWYACEETSDDDLQLRKRLNEAVQDSFGVWHVCYSIHSSREELEWALQLLQPKRVVSTTPTCRAMELSYVKNHCLKSQIASDDRLWKLLKIDVEVESSSKAASTNSSEKVATNETAASPRMEIPATPIKPKPLQPKNLPTNYMESLQSLSPPGKTSRVTLFGRARMGLHDSNFSDAENNTLIIVTEPQCDLHFEKTVEKQSTMQAEGTVKLQLEKSEESIDFVKGTSHSCGGSPGKSYNDCLKRLYRSRNIPVPRPLPSLIELLNDTKRAKRGYLK</sequence>
<keyword evidence="9" id="KW-1185">Reference proteome</keyword>
<dbReference type="EMBL" id="JBBNAF010000006">
    <property type="protein sequence ID" value="KAK9134625.1"/>
    <property type="molecule type" value="Genomic_DNA"/>
</dbReference>
<evidence type="ECO:0000256" key="2">
    <source>
        <dbReference type="ARBA" id="ARBA00010304"/>
    </source>
</evidence>
<evidence type="ECO:0000256" key="4">
    <source>
        <dbReference type="ARBA" id="ARBA00023204"/>
    </source>
</evidence>
<dbReference type="GO" id="GO:0003684">
    <property type="term" value="F:damaged DNA binding"/>
    <property type="evidence" value="ECO:0007669"/>
    <property type="project" value="TreeGrafter"/>
</dbReference>
<evidence type="ECO:0000313" key="8">
    <source>
        <dbReference type="EMBL" id="KAK9134625.1"/>
    </source>
</evidence>
<dbReference type="InterPro" id="IPR036866">
    <property type="entry name" value="RibonucZ/Hydroxyglut_hydro"/>
</dbReference>
<keyword evidence="5" id="KW-0539">Nucleus</keyword>
<dbReference type="AlphaFoldDB" id="A0AAP0JKH9"/>
<dbReference type="GO" id="GO:0035312">
    <property type="term" value="F:5'-3' DNA exonuclease activity"/>
    <property type="evidence" value="ECO:0007669"/>
    <property type="project" value="TreeGrafter"/>
</dbReference>